<dbReference type="InterPro" id="IPR027417">
    <property type="entry name" value="P-loop_NTPase"/>
</dbReference>
<feature type="domain" description="ABC transporter" evidence="4">
    <location>
        <begin position="9"/>
        <end position="238"/>
    </location>
</feature>
<dbReference type="SUPFAM" id="SSF52540">
    <property type="entry name" value="P-loop containing nucleoside triphosphate hydrolases"/>
    <property type="match status" value="1"/>
</dbReference>
<dbReference type="InterPro" id="IPR003593">
    <property type="entry name" value="AAA+_ATPase"/>
</dbReference>
<dbReference type="InterPro" id="IPR050166">
    <property type="entry name" value="ABC_transporter_ATP-bind"/>
</dbReference>
<dbReference type="Proteomes" id="UP001252243">
    <property type="component" value="Unassembled WGS sequence"/>
</dbReference>
<keyword evidence="1" id="KW-0813">Transport</keyword>
<dbReference type="GO" id="GO:0005524">
    <property type="term" value="F:ATP binding"/>
    <property type="evidence" value="ECO:0007669"/>
    <property type="project" value="UniProtKB-KW"/>
</dbReference>
<protein>
    <submittedName>
        <fullName evidence="5">NitT/TauT family transport system ATP-binding protein</fullName>
    </submittedName>
</protein>
<evidence type="ECO:0000256" key="2">
    <source>
        <dbReference type="ARBA" id="ARBA00022741"/>
    </source>
</evidence>
<name>A0ABU1UGR4_9MICC</name>
<dbReference type="PROSITE" id="PS50893">
    <property type="entry name" value="ABC_TRANSPORTER_2"/>
    <property type="match status" value="1"/>
</dbReference>
<accession>A0ABU1UGR4</accession>
<evidence type="ECO:0000259" key="4">
    <source>
        <dbReference type="PROSITE" id="PS50893"/>
    </source>
</evidence>
<dbReference type="EMBL" id="JAVDVQ010000021">
    <property type="protein sequence ID" value="MDR7084326.1"/>
    <property type="molecule type" value="Genomic_DNA"/>
</dbReference>
<dbReference type="Gene3D" id="3.40.50.300">
    <property type="entry name" value="P-loop containing nucleotide triphosphate hydrolases"/>
    <property type="match status" value="1"/>
</dbReference>
<dbReference type="InterPro" id="IPR003439">
    <property type="entry name" value="ABC_transporter-like_ATP-bd"/>
</dbReference>
<reference evidence="5 6" key="1">
    <citation type="submission" date="2023-07" db="EMBL/GenBank/DDBJ databases">
        <title>Sorghum-associated microbial communities from plants grown in Nebraska, USA.</title>
        <authorList>
            <person name="Schachtman D."/>
        </authorList>
    </citation>
    <scope>NUCLEOTIDE SEQUENCE [LARGE SCALE GENOMIC DNA]</scope>
    <source>
        <strain evidence="5 6">BE167</strain>
    </source>
</reference>
<keyword evidence="2" id="KW-0547">Nucleotide-binding</keyword>
<dbReference type="PANTHER" id="PTHR42788:SF13">
    <property type="entry name" value="ALIPHATIC SULFONATES IMPORT ATP-BINDING PROTEIN SSUB"/>
    <property type="match status" value="1"/>
</dbReference>
<organism evidence="5 6">
    <name type="scientific">Arthrobacter ginsengisoli</name>
    <dbReference type="NCBI Taxonomy" id="1356565"/>
    <lineage>
        <taxon>Bacteria</taxon>
        <taxon>Bacillati</taxon>
        <taxon>Actinomycetota</taxon>
        <taxon>Actinomycetes</taxon>
        <taxon>Micrococcales</taxon>
        <taxon>Micrococcaceae</taxon>
        <taxon>Arthrobacter</taxon>
    </lineage>
</organism>
<evidence type="ECO:0000313" key="6">
    <source>
        <dbReference type="Proteomes" id="UP001252243"/>
    </source>
</evidence>
<evidence type="ECO:0000256" key="3">
    <source>
        <dbReference type="ARBA" id="ARBA00022840"/>
    </source>
</evidence>
<gene>
    <name evidence="5" type="ORF">J2X01_003634</name>
</gene>
<dbReference type="InterPro" id="IPR017871">
    <property type="entry name" value="ABC_transporter-like_CS"/>
</dbReference>
<dbReference type="PROSITE" id="PS00211">
    <property type="entry name" value="ABC_TRANSPORTER_1"/>
    <property type="match status" value="1"/>
</dbReference>
<dbReference type="SMART" id="SM00382">
    <property type="entry name" value="AAA"/>
    <property type="match status" value="1"/>
</dbReference>
<evidence type="ECO:0000256" key="1">
    <source>
        <dbReference type="ARBA" id="ARBA00022448"/>
    </source>
</evidence>
<keyword evidence="3 5" id="KW-0067">ATP-binding</keyword>
<comment type="caution">
    <text evidence="5">The sequence shown here is derived from an EMBL/GenBank/DDBJ whole genome shotgun (WGS) entry which is preliminary data.</text>
</comment>
<evidence type="ECO:0000313" key="5">
    <source>
        <dbReference type="EMBL" id="MDR7084326.1"/>
    </source>
</evidence>
<dbReference type="RefSeq" id="WP_310060559.1">
    <property type="nucleotide sequence ID" value="NZ_JAVDVQ010000021.1"/>
</dbReference>
<dbReference type="Pfam" id="PF00005">
    <property type="entry name" value="ABC_tran"/>
    <property type="match status" value="1"/>
</dbReference>
<dbReference type="PANTHER" id="PTHR42788">
    <property type="entry name" value="TAURINE IMPORT ATP-BINDING PROTEIN-RELATED"/>
    <property type="match status" value="1"/>
</dbReference>
<dbReference type="CDD" id="cd03293">
    <property type="entry name" value="ABC_NrtD_SsuB_transporters"/>
    <property type="match status" value="1"/>
</dbReference>
<keyword evidence="6" id="KW-1185">Reference proteome</keyword>
<proteinExistence type="predicted"/>
<sequence length="266" mass="29135">MQSISTPILEADGIGKSFGDNQVLSDVTFSVAKGQFVCIVGPSGTGKTTLLRALSGLGPANSGEVRVNGRVVVKPPAELAVVFQDYSRSLMPWMKVGKNVELPLRRLGLSREERRKRVEQALSDVDLGLAEELYPWQMSGGMQQRAAIARSLAYRPEILIMDEPFASVDAQTRADLEDLMLDIRDRLGVSIVLVTHDIEEAVYLGDKVIVLSGRPASVAASVEIPLGTGRDQIETKSRPAYLELRAEIHRMIMRKSDTVAPQRAPR</sequence>